<keyword evidence="8" id="KW-1185">Reference proteome</keyword>
<dbReference type="InterPro" id="IPR003340">
    <property type="entry name" value="B3_DNA-bd"/>
</dbReference>
<reference evidence="7" key="2">
    <citation type="submission" date="2023-02" db="EMBL/GenBank/DDBJ databases">
        <authorList>
            <person name="Swenson N.G."/>
            <person name="Wegrzyn J.L."/>
            <person name="Mcevoy S.L."/>
        </authorList>
    </citation>
    <scope>NUCLEOTIDE SEQUENCE</scope>
    <source>
        <strain evidence="7">91603</strain>
        <tissue evidence="7">Leaf</tissue>
    </source>
</reference>
<dbReference type="PANTHER" id="PTHR31140">
    <property type="entry name" value="B3 DOMAIN-CONTAINING TRANSCRIPTION FACTOR ABI3"/>
    <property type="match status" value="1"/>
</dbReference>
<evidence type="ECO:0000313" key="7">
    <source>
        <dbReference type="EMBL" id="KAI9160581.1"/>
    </source>
</evidence>
<dbReference type="AlphaFoldDB" id="A0AAD5IDW7"/>
<accession>A0AAD5IDW7</accession>
<gene>
    <name evidence="7" type="ORF">LWI28_009639</name>
</gene>
<comment type="subcellular location">
    <subcellularLocation>
        <location evidence="1">Nucleus</location>
    </subcellularLocation>
</comment>
<dbReference type="InterPro" id="IPR044800">
    <property type="entry name" value="LEC2-like"/>
</dbReference>
<dbReference type="SUPFAM" id="SSF101936">
    <property type="entry name" value="DNA-binding pseudobarrel domain"/>
    <property type="match status" value="1"/>
</dbReference>
<dbReference type="InterPro" id="IPR015300">
    <property type="entry name" value="DNA-bd_pseudobarrel_sf"/>
</dbReference>
<evidence type="ECO:0000259" key="6">
    <source>
        <dbReference type="PROSITE" id="PS50863"/>
    </source>
</evidence>
<dbReference type="GO" id="GO:0005634">
    <property type="term" value="C:nucleus"/>
    <property type="evidence" value="ECO:0007669"/>
    <property type="project" value="UniProtKB-SubCell"/>
</dbReference>
<dbReference type="EMBL" id="JAJSOW010000106">
    <property type="protein sequence ID" value="KAI9160581.1"/>
    <property type="molecule type" value="Genomic_DNA"/>
</dbReference>
<feature type="domain" description="TF-B3" evidence="6">
    <location>
        <begin position="4"/>
        <end position="106"/>
    </location>
</feature>
<dbReference type="GO" id="GO:0003677">
    <property type="term" value="F:DNA binding"/>
    <property type="evidence" value="ECO:0007669"/>
    <property type="project" value="UniProtKB-KW"/>
</dbReference>
<dbReference type="PROSITE" id="PS50863">
    <property type="entry name" value="B3"/>
    <property type="match status" value="1"/>
</dbReference>
<dbReference type="PANTHER" id="PTHR31140:SF145">
    <property type="entry name" value="TF-B3 DOMAIN-CONTAINING PROTEIN"/>
    <property type="match status" value="1"/>
</dbReference>
<name>A0AAD5IDW7_ACENE</name>
<protein>
    <recommendedName>
        <fullName evidence="6">TF-B3 domain-containing protein</fullName>
    </recommendedName>
</protein>
<dbReference type="Proteomes" id="UP001064489">
    <property type="component" value="Chromosome 2"/>
</dbReference>
<evidence type="ECO:0000256" key="1">
    <source>
        <dbReference type="ARBA" id="ARBA00004123"/>
    </source>
</evidence>
<reference evidence="7" key="1">
    <citation type="journal article" date="2022" name="Plant J.">
        <title>Strategies of tolerance reflected in two North American maple genomes.</title>
        <authorList>
            <person name="McEvoy S.L."/>
            <person name="Sezen U.U."/>
            <person name="Trouern-Trend A."/>
            <person name="McMahon S.M."/>
            <person name="Schaberg P.G."/>
            <person name="Yang J."/>
            <person name="Wegrzyn J.L."/>
            <person name="Swenson N.G."/>
        </authorList>
    </citation>
    <scope>NUCLEOTIDE SEQUENCE</scope>
    <source>
        <strain evidence="7">91603</strain>
    </source>
</reference>
<keyword evidence="3" id="KW-0238">DNA-binding</keyword>
<evidence type="ECO:0000256" key="2">
    <source>
        <dbReference type="ARBA" id="ARBA00023015"/>
    </source>
</evidence>
<keyword evidence="4" id="KW-0804">Transcription</keyword>
<evidence type="ECO:0000313" key="8">
    <source>
        <dbReference type="Proteomes" id="UP001064489"/>
    </source>
</evidence>
<keyword evidence="2" id="KW-0805">Transcription regulation</keyword>
<keyword evidence="5" id="KW-0539">Nucleus</keyword>
<evidence type="ECO:0000256" key="3">
    <source>
        <dbReference type="ARBA" id="ARBA00023125"/>
    </source>
</evidence>
<evidence type="ECO:0000256" key="5">
    <source>
        <dbReference type="ARBA" id="ARBA00023242"/>
    </source>
</evidence>
<organism evidence="7 8">
    <name type="scientific">Acer negundo</name>
    <name type="common">Box elder</name>
    <dbReference type="NCBI Taxonomy" id="4023"/>
    <lineage>
        <taxon>Eukaryota</taxon>
        <taxon>Viridiplantae</taxon>
        <taxon>Streptophyta</taxon>
        <taxon>Embryophyta</taxon>
        <taxon>Tracheophyta</taxon>
        <taxon>Spermatophyta</taxon>
        <taxon>Magnoliopsida</taxon>
        <taxon>eudicotyledons</taxon>
        <taxon>Gunneridae</taxon>
        <taxon>Pentapetalae</taxon>
        <taxon>rosids</taxon>
        <taxon>malvids</taxon>
        <taxon>Sapindales</taxon>
        <taxon>Sapindaceae</taxon>
        <taxon>Hippocastanoideae</taxon>
        <taxon>Acereae</taxon>
        <taxon>Acer</taxon>
    </lineage>
</organism>
<dbReference type="CDD" id="cd10017">
    <property type="entry name" value="B3_DNA"/>
    <property type="match status" value="1"/>
</dbReference>
<evidence type="ECO:0000256" key="4">
    <source>
        <dbReference type="ARBA" id="ARBA00023163"/>
    </source>
</evidence>
<dbReference type="GO" id="GO:0003700">
    <property type="term" value="F:DNA-binding transcription factor activity"/>
    <property type="evidence" value="ECO:0007669"/>
    <property type="project" value="InterPro"/>
</dbReference>
<sequence length="122" mass="13738">MAIVIFSKPLTKTDIEERLAVPTHALEHINMPEGDNHVYPKDSGGREWRFRCYTRPNGHPKPVFTTGWLDFVHAKGLQTGDQVTFSMLEDENEGGGAPQYIIHATRTIHLLGQQIVVDLPHP</sequence>
<comment type="caution">
    <text evidence="7">The sequence shown here is derived from an EMBL/GenBank/DDBJ whole genome shotgun (WGS) entry which is preliminary data.</text>
</comment>
<proteinExistence type="predicted"/>
<dbReference type="Gene3D" id="2.40.330.10">
    <property type="entry name" value="DNA-binding pseudobarrel domain"/>
    <property type="match status" value="1"/>
</dbReference>
<dbReference type="Pfam" id="PF02362">
    <property type="entry name" value="B3"/>
    <property type="match status" value="1"/>
</dbReference>
<dbReference type="SMART" id="SM01019">
    <property type="entry name" value="B3"/>
    <property type="match status" value="1"/>
</dbReference>